<reference evidence="2" key="1">
    <citation type="submission" date="2012-08" db="EMBL/GenBank/DDBJ databases">
        <title>The Genome Sequence of Wuchereria bancrofti.</title>
        <authorList>
            <person name="Nutman T.B."/>
            <person name="Fink D.L."/>
            <person name="Russ C."/>
            <person name="Young S."/>
            <person name="Zeng Q."/>
            <person name="Koehrsen M."/>
            <person name="Alvarado L."/>
            <person name="Berlin A."/>
            <person name="Chapman S.B."/>
            <person name="Chen Z."/>
            <person name="Freedman E."/>
            <person name="Gellesch M."/>
            <person name="Goldberg J."/>
            <person name="Griggs A."/>
            <person name="Gujja S."/>
            <person name="Heilman E.R."/>
            <person name="Heiman D."/>
            <person name="Hepburn T."/>
            <person name="Howarth C."/>
            <person name="Jen D."/>
            <person name="Larson L."/>
            <person name="Lewis B."/>
            <person name="Mehta T."/>
            <person name="Park D."/>
            <person name="Pearson M."/>
            <person name="Roberts A."/>
            <person name="Saif S."/>
            <person name="Shea T."/>
            <person name="Shenoy N."/>
            <person name="Sisk P."/>
            <person name="Stolte C."/>
            <person name="Sykes S."/>
            <person name="Walk T."/>
            <person name="White J."/>
            <person name="Yandava C."/>
            <person name="Haas B."/>
            <person name="Henn M.R."/>
            <person name="Nusbaum C."/>
            <person name="Birren B."/>
        </authorList>
    </citation>
    <scope>NUCLEOTIDE SEQUENCE [LARGE SCALE GENOMIC DNA]</scope>
    <source>
        <strain evidence="2">NA</strain>
    </source>
</reference>
<accession>J9BCK0</accession>
<comment type="caution">
    <text evidence="1">The sequence shown here is derived from an EMBL/GenBank/DDBJ whole genome shotgun (WGS) entry which is preliminary data.</text>
</comment>
<dbReference type="Proteomes" id="UP000004810">
    <property type="component" value="Unassembled WGS sequence"/>
</dbReference>
<dbReference type="AlphaFoldDB" id="J9BCK0"/>
<gene>
    <name evidence="1" type="ORF">WUBG_04169</name>
</gene>
<proteinExistence type="predicted"/>
<evidence type="ECO:0000313" key="1">
    <source>
        <dbReference type="EMBL" id="EJW84920.1"/>
    </source>
</evidence>
<evidence type="ECO:0000313" key="2">
    <source>
        <dbReference type="Proteomes" id="UP000004810"/>
    </source>
</evidence>
<organism evidence="1 2">
    <name type="scientific">Wuchereria bancrofti</name>
    <dbReference type="NCBI Taxonomy" id="6293"/>
    <lineage>
        <taxon>Eukaryota</taxon>
        <taxon>Metazoa</taxon>
        <taxon>Ecdysozoa</taxon>
        <taxon>Nematoda</taxon>
        <taxon>Chromadorea</taxon>
        <taxon>Rhabditida</taxon>
        <taxon>Spirurina</taxon>
        <taxon>Spiruromorpha</taxon>
        <taxon>Filarioidea</taxon>
        <taxon>Onchocercidae</taxon>
        <taxon>Wuchereria</taxon>
    </lineage>
</organism>
<dbReference type="EMBL" id="ADBV01001397">
    <property type="protein sequence ID" value="EJW84920.1"/>
    <property type="molecule type" value="Genomic_DNA"/>
</dbReference>
<name>J9BCK0_WUCBA</name>
<protein>
    <submittedName>
        <fullName evidence="1">Uncharacterized protein</fullName>
    </submittedName>
</protein>
<sequence>MTGWLLLEEDMENCSDKYNSSVLTSTTNSKQTTRCRMQDELIYKIKKLIADADRYNTMPSPIMKMNFFTVTARGASCRNPTIMLDNTSLDIYVQQYVIRP</sequence>